<gene>
    <name evidence="2" type="ORF">GCM10014713_40060</name>
</gene>
<evidence type="ECO:0000313" key="2">
    <source>
        <dbReference type="EMBL" id="GGT42344.1"/>
    </source>
</evidence>
<accession>A0A918H6G3</accession>
<dbReference type="Proteomes" id="UP000619486">
    <property type="component" value="Unassembled WGS sequence"/>
</dbReference>
<protein>
    <submittedName>
        <fullName evidence="2">Uncharacterized protein</fullName>
    </submittedName>
</protein>
<dbReference type="AlphaFoldDB" id="A0A918H6G3"/>
<evidence type="ECO:0000313" key="3">
    <source>
        <dbReference type="Proteomes" id="UP000619486"/>
    </source>
</evidence>
<name>A0A918H6G3_9ACTN</name>
<feature type="region of interest" description="Disordered" evidence="1">
    <location>
        <begin position="1"/>
        <end position="90"/>
    </location>
</feature>
<sequence>MGAYGAGVRGGRKRWRGCEERTDQFAPVRADPSPVAPAMGAAEFGRIPTGRRGLPHRPGRRRRPAVPQVTSTTGVPRARVRRVARNPSPG</sequence>
<evidence type="ECO:0000256" key="1">
    <source>
        <dbReference type="SAM" id="MobiDB-lite"/>
    </source>
</evidence>
<proteinExistence type="predicted"/>
<reference evidence="2" key="2">
    <citation type="submission" date="2020-09" db="EMBL/GenBank/DDBJ databases">
        <authorList>
            <person name="Sun Q."/>
            <person name="Ohkuma M."/>
        </authorList>
    </citation>
    <scope>NUCLEOTIDE SEQUENCE</scope>
    <source>
        <strain evidence="2">JCM 3172</strain>
    </source>
</reference>
<feature type="compositionally biased region" description="Basic residues" evidence="1">
    <location>
        <begin position="53"/>
        <end position="64"/>
    </location>
</feature>
<comment type="caution">
    <text evidence="2">The sequence shown here is derived from an EMBL/GenBank/DDBJ whole genome shotgun (WGS) entry which is preliminary data.</text>
</comment>
<organism evidence="2 3">
    <name type="scientific">Streptomyces purpureus</name>
    <dbReference type="NCBI Taxonomy" id="1951"/>
    <lineage>
        <taxon>Bacteria</taxon>
        <taxon>Bacillati</taxon>
        <taxon>Actinomycetota</taxon>
        <taxon>Actinomycetes</taxon>
        <taxon>Kitasatosporales</taxon>
        <taxon>Streptomycetaceae</taxon>
        <taxon>Streptomyces</taxon>
    </lineage>
</organism>
<keyword evidence="3" id="KW-1185">Reference proteome</keyword>
<reference evidence="2" key="1">
    <citation type="journal article" date="2014" name="Int. J. Syst. Evol. Microbiol.">
        <title>Complete genome sequence of Corynebacterium casei LMG S-19264T (=DSM 44701T), isolated from a smear-ripened cheese.</title>
        <authorList>
            <consortium name="US DOE Joint Genome Institute (JGI-PGF)"/>
            <person name="Walter F."/>
            <person name="Albersmeier A."/>
            <person name="Kalinowski J."/>
            <person name="Ruckert C."/>
        </authorList>
    </citation>
    <scope>NUCLEOTIDE SEQUENCE</scope>
    <source>
        <strain evidence="2">JCM 3172</strain>
    </source>
</reference>
<dbReference type="EMBL" id="BMQQ01000015">
    <property type="protein sequence ID" value="GGT42344.1"/>
    <property type="molecule type" value="Genomic_DNA"/>
</dbReference>